<feature type="region of interest" description="Disordered" evidence="2">
    <location>
        <begin position="28"/>
        <end position="76"/>
    </location>
</feature>
<dbReference type="EMBL" id="JACMYC010000001">
    <property type="protein sequence ID" value="MBC2959316.1"/>
    <property type="molecule type" value="Genomic_DNA"/>
</dbReference>
<dbReference type="Proteomes" id="UP000604001">
    <property type="component" value="Unassembled WGS sequence"/>
</dbReference>
<evidence type="ECO:0000256" key="3">
    <source>
        <dbReference type="SAM" id="SignalP"/>
    </source>
</evidence>
<evidence type="ECO:0000256" key="2">
    <source>
        <dbReference type="SAM" id="MobiDB-lite"/>
    </source>
</evidence>
<protein>
    <submittedName>
        <fullName evidence="4">Sortase</fullName>
    </submittedName>
</protein>
<dbReference type="RefSeq" id="WP_186344545.1">
    <property type="nucleotide sequence ID" value="NZ_BMMR01000001.1"/>
</dbReference>
<comment type="caution">
    <text evidence="4">The sequence shown here is derived from an EMBL/GenBank/DDBJ whole genome shotgun (WGS) entry which is preliminary data.</text>
</comment>
<feature type="region of interest" description="Disordered" evidence="2">
    <location>
        <begin position="104"/>
        <end position="132"/>
    </location>
</feature>
<reference evidence="4 5" key="1">
    <citation type="submission" date="2020-08" db="EMBL/GenBank/DDBJ databases">
        <title>novel species in genus Nocardioides.</title>
        <authorList>
            <person name="Zhang G."/>
        </authorList>
    </citation>
    <scope>NUCLEOTIDE SEQUENCE [LARGE SCALE GENOMIC DNA]</scope>
    <source>
        <strain evidence="4 5">SC8A-24</strain>
    </source>
</reference>
<dbReference type="SUPFAM" id="SSF63817">
    <property type="entry name" value="Sortase"/>
    <property type="match status" value="1"/>
</dbReference>
<keyword evidence="1" id="KW-0378">Hydrolase</keyword>
<accession>A0ABR6U4F6</accession>
<feature type="compositionally biased region" description="Gly residues" evidence="2">
    <location>
        <begin position="122"/>
        <end position="132"/>
    </location>
</feature>
<organism evidence="4 5">
    <name type="scientific">Nocardioides deserti</name>
    <dbReference type="NCBI Taxonomy" id="1588644"/>
    <lineage>
        <taxon>Bacteria</taxon>
        <taxon>Bacillati</taxon>
        <taxon>Actinomycetota</taxon>
        <taxon>Actinomycetes</taxon>
        <taxon>Propionibacteriales</taxon>
        <taxon>Nocardioidaceae</taxon>
        <taxon>Nocardioides</taxon>
    </lineage>
</organism>
<feature type="signal peptide" evidence="3">
    <location>
        <begin position="1"/>
        <end position="21"/>
    </location>
</feature>
<evidence type="ECO:0000256" key="1">
    <source>
        <dbReference type="ARBA" id="ARBA00022801"/>
    </source>
</evidence>
<feature type="compositionally biased region" description="Low complexity" evidence="2">
    <location>
        <begin position="38"/>
        <end position="54"/>
    </location>
</feature>
<dbReference type="PROSITE" id="PS51257">
    <property type="entry name" value="PROKAR_LIPOPROTEIN"/>
    <property type="match status" value="1"/>
</dbReference>
<keyword evidence="3" id="KW-0732">Signal</keyword>
<name>A0ABR6U4F6_9ACTN</name>
<sequence>MALTRRTGPALVGAIVLGAGALTGCSDGASAGSEALGSTSTPSPSAASSRSTSPTPTPTPTPTATTTPDPYVASDGRPRAATLAVPAIGLAGLEVVPYRGWTDDAPGTAIQDRGDAASPHGPRGGIGPGGIGNYQVTAHRLSSTRAFERLPELRRGDVVHVEAGGVRYTYRVTATRETSFRSAASLRAQRAAVPGRPGERPTWPMITLSTCATPEDHAVGNYWSDRFGNPEHRIDKIGVLVRSRPLGRAARG</sequence>
<dbReference type="InterPro" id="IPR005754">
    <property type="entry name" value="Sortase"/>
</dbReference>
<dbReference type="Gene3D" id="2.40.260.10">
    <property type="entry name" value="Sortase"/>
    <property type="match status" value="1"/>
</dbReference>
<evidence type="ECO:0000313" key="4">
    <source>
        <dbReference type="EMBL" id="MBC2959316.1"/>
    </source>
</evidence>
<feature type="chain" id="PRO_5046343720" evidence="3">
    <location>
        <begin position="22"/>
        <end position="252"/>
    </location>
</feature>
<keyword evidence="5" id="KW-1185">Reference proteome</keyword>
<gene>
    <name evidence="4" type="ORF">H7344_03275</name>
</gene>
<dbReference type="InterPro" id="IPR023365">
    <property type="entry name" value="Sortase_dom-sf"/>
</dbReference>
<proteinExistence type="predicted"/>
<evidence type="ECO:0000313" key="5">
    <source>
        <dbReference type="Proteomes" id="UP000604001"/>
    </source>
</evidence>
<dbReference type="Pfam" id="PF04203">
    <property type="entry name" value="Sortase"/>
    <property type="match status" value="1"/>
</dbReference>